<evidence type="ECO:0000256" key="5">
    <source>
        <dbReference type="ARBA" id="ARBA00023163"/>
    </source>
</evidence>
<dbReference type="GO" id="GO:0005524">
    <property type="term" value="F:ATP binding"/>
    <property type="evidence" value="ECO:0007669"/>
    <property type="project" value="UniProtKB-KW"/>
</dbReference>
<evidence type="ECO:0000256" key="3">
    <source>
        <dbReference type="ARBA" id="ARBA00023015"/>
    </source>
</evidence>
<keyword evidence="2" id="KW-0067">ATP-binding</keyword>
<dbReference type="PROSITE" id="PS50045">
    <property type="entry name" value="SIGMA54_INTERACT_4"/>
    <property type="match status" value="1"/>
</dbReference>
<sequence length="111" mass="11955">TEAKRLMTRNHWRGNVRELENAMHRAVLLATGAEIDADALRTPEGDALCSAPADPAARAARTAEAVTRALVGRTVAEVERELILETLDHCLGTAPTRPRSWASRSGPCATN</sequence>
<evidence type="ECO:0000313" key="7">
    <source>
        <dbReference type="EMBL" id="CAA9337272.1"/>
    </source>
</evidence>
<keyword evidence="7" id="KW-0282">Flagellum</keyword>
<dbReference type="Gene3D" id="1.10.8.60">
    <property type="match status" value="1"/>
</dbReference>
<dbReference type="InterPro" id="IPR058031">
    <property type="entry name" value="AAA_lid_NorR"/>
</dbReference>
<keyword evidence="4" id="KW-0238">DNA-binding</keyword>
<gene>
    <name evidence="7" type="ORF">AVDCRST_MAG90-1786</name>
</gene>
<evidence type="ECO:0000256" key="2">
    <source>
        <dbReference type="ARBA" id="ARBA00022840"/>
    </source>
</evidence>
<feature type="domain" description="Sigma-54 factor interaction" evidence="6">
    <location>
        <begin position="1"/>
        <end position="28"/>
    </location>
</feature>
<accession>A0A6J4LT00</accession>
<dbReference type="InterPro" id="IPR002078">
    <property type="entry name" value="Sigma_54_int"/>
</dbReference>
<dbReference type="GO" id="GO:0003677">
    <property type="term" value="F:DNA binding"/>
    <property type="evidence" value="ECO:0007669"/>
    <property type="project" value="UniProtKB-KW"/>
</dbReference>
<dbReference type="PANTHER" id="PTHR32071">
    <property type="entry name" value="TRANSCRIPTIONAL REGULATORY PROTEIN"/>
    <property type="match status" value="1"/>
</dbReference>
<keyword evidence="3" id="KW-0805">Transcription regulation</keyword>
<feature type="non-terminal residue" evidence="7">
    <location>
        <position position="1"/>
    </location>
</feature>
<protein>
    <submittedName>
        <fullName evidence="7">Flagellar system sigma 54-dependent response regulator FlbD</fullName>
    </submittedName>
</protein>
<keyword evidence="7" id="KW-0966">Cell projection</keyword>
<evidence type="ECO:0000259" key="6">
    <source>
        <dbReference type="PROSITE" id="PS50045"/>
    </source>
</evidence>
<evidence type="ECO:0000256" key="4">
    <source>
        <dbReference type="ARBA" id="ARBA00023125"/>
    </source>
</evidence>
<proteinExistence type="predicted"/>
<reference evidence="7" key="1">
    <citation type="submission" date="2020-02" db="EMBL/GenBank/DDBJ databases">
        <authorList>
            <person name="Meier V. D."/>
        </authorList>
    </citation>
    <scope>NUCLEOTIDE SEQUENCE</scope>
    <source>
        <strain evidence="7">AVDCRST_MAG90</strain>
    </source>
</reference>
<name>A0A6J4LT00_9HYPH</name>
<organism evidence="7">
    <name type="scientific">uncultured Microvirga sp</name>
    <dbReference type="NCBI Taxonomy" id="412392"/>
    <lineage>
        <taxon>Bacteria</taxon>
        <taxon>Pseudomonadati</taxon>
        <taxon>Pseudomonadota</taxon>
        <taxon>Alphaproteobacteria</taxon>
        <taxon>Hyphomicrobiales</taxon>
        <taxon>Methylobacteriaceae</taxon>
        <taxon>Microvirga</taxon>
        <taxon>environmental samples</taxon>
    </lineage>
</organism>
<keyword evidence="5" id="KW-0804">Transcription</keyword>
<keyword evidence="7" id="KW-0969">Cilium</keyword>
<dbReference type="Pfam" id="PF25601">
    <property type="entry name" value="AAA_lid_14"/>
    <property type="match status" value="1"/>
</dbReference>
<dbReference type="AlphaFoldDB" id="A0A6J4LT00"/>
<evidence type="ECO:0000256" key="1">
    <source>
        <dbReference type="ARBA" id="ARBA00022741"/>
    </source>
</evidence>
<dbReference type="PANTHER" id="PTHR32071:SF21">
    <property type="entry name" value="TRANSCRIPTIONAL REGULATORY PROTEIN FLGR"/>
    <property type="match status" value="1"/>
</dbReference>
<keyword evidence="1" id="KW-0547">Nucleotide-binding</keyword>
<dbReference type="EMBL" id="CADCUC010000353">
    <property type="protein sequence ID" value="CAA9337272.1"/>
    <property type="molecule type" value="Genomic_DNA"/>
</dbReference>
<dbReference type="GO" id="GO:0006355">
    <property type="term" value="P:regulation of DNA-templated transcription"/>
    <property type="evidence" value="ECO:0007669"/>
    <property type="project" value="InterPro"/>
</dbReference>